<evidence type="ECO:0000313" key="1">
    <source>
        <dbReference type="EMBL" id="KAJ2804792.1"/>
    </source>
</evidence>
<proteinExistence type="predicted"/>
<keyword evidence="2" id="KW-1185">Reference proteome</keyword>
<name>A0ACC1LBF7_9FUNG</name>
<accession>A0ACC1LBF7</accession>
<protein>
    <submittedName>
        <fullName evidence="1">Uncharacterized protein</fullName>
    </submittedName>
</protein>
<sequence length="730" mass="77218">MAEKGDRRSLFSLRHHDRGARLPNAVAWFTKSRASGPRLARSASTIGAGRSNARSDTEAPRTLACADQDPRGMQWRSIPAFAQMLSKRASFLHLGGERSAAEGPPPEAPTRHVAVLRRAISARWERLTKDSGECSARDSDDTLTAKAKVAASETGSSVEAPTVAAGKAANSAGSSLRSVRSDVTEVRADSDAEPAEVRVVGQRIQFADTDTDADSDADSDADAPAPAPADAVEAEAEAETDLKPQSAGSEAHQPELGQAVHMEARTDSGAPETVHAVGGCQLLPADPGATVPAGPRQQRKLNLRRRWTNTDNRSSSCYAAMTTVRSTFAGLAATMDRRDGGRGRAGSLSTQSSSSSTATSAPAPAGATLTVGTSRILRARHSIIGTETVQRLLTSLGHISSGGGGDADGSQGCAEAPPGQSARRSMQSHGRLSLVPHPSEVERARMDAWVDDDDEFLPGDYDLSGAYYVLALKAASAGVSDTAYGGVPQPEPQAPPRQQPQPQQRQQQEPTLMQDGSKCRTPDSRMSSTSTSTVVEGGALDPEQCRQIFLSSARKLRWSGRRREMSAVIHIRNTMVRANEQFAAASGGRLLDPWREARRLAADMCVYGGTAPAIERQQRDGIMVPEAAAPERPAVGKPAHAGGQFPARTRSIECLPQLLRMARQAADKRDDGSEPVYDSAHWAGAGDLVPLDAGGRERAAYRPYPRRRGSRRSSACAGSAFAPAGVVAAQ</sequence>
<reference evidence="1" key="1">
    <citation type="submission" date="2022-07" db="EMBL/GenBank/DDBJ databases">
        <title>Phylogenomic reconstructions and comparative analyses of Kickxellomycotina fungi.</title>
        <authorList>
            <person name="Reynolds N.K."/>
            <person name="Stajich J.E."/>
            <person name="Barry K."/>
            <person name="Grigoriev I.V."/>
            <person name="Crous P."/>
            <person name="Smith M.E."/>
        </authorList>
    </citation>
    <scope>NUCLEOTIDE SEQUENCE</scope>
    <source>
        <strain evidence="1">BCRC 34780</strain>
    </source>
</reference>
<comment type="caution">
    <text evidence="1">The sequence shown here is derived from an EMBL/GenBank/DDBJ whole genome shotgun (WGS) entry which is preliminary data.</text>
</comment>
<dbReference type="Proteomes" id="UP001140087">
    <property type="component" value="Unassembled WGS sequence"/>
</dbReference>
<gene>
    <name evidence="1" type="ORF">H4R21_001503</name>
</gene>
<organism evidence="1 2">
    <name type="scientific">Coemansia helicoidea</name>
    <dbReference type="NCBI Taxonomy" id="1286919"/>
    <lineage>
        <taxon>Eukaryota</taxon>
        <taxon>Fungi</taxon>
        <taxon>Fungi incertae sedis</taxon>
        <taxon>Zoopagomycota</taxon>
        <taxon>Kickxellomycotina</taxon>
        <taxon>Kickxellomycetes</taxon>
        <taxon>Kickxellales</taxon>
        <taxon>Kickxellaceae</taxon>
        <taxon>Coemansia</taxon>
    </lineage>
</organism>
<evidence type="ECO:0000313" key="2">
    <source>
        <dbReference type="Proteomes" id="UP001140087"/>
    </source>
</evidence>
<dbReference type="EMBL" id="JANBUN010000315">
    <property type="protein sequence ID" value="KAJ2804792.1"/>
    <property type="molecule type" value="Genomic_DNA"/>
</dbReference>